<gene>
    <name evidence="2" type="ORF">HNR72_004027</name>
</gene>
<dbReference type="SUPFAM" id="SSF52777">
    <property type="entry name" value="CoA-dependent acyltransferases"/>
    <property type="match status" value="2"/>
</dbReference>
<dbReference type="AlphaFoldDB" id="A0AA89QI45"/>
<dbReference type="Gene3D" id="3.30.559.30">
    <property type="entry name" value="Nonribosomal peptide synthetase, condensation domain"/>
    <property type="match status" value="1"/>
</dbReference>
<accession>A0AA89QI45</accession>
<proteinExistence type="predicted"/>
<reference evidence="2 3" key="1">
    <citation type="submission" date="2020-08" db="EMBL/GenBank/DDBJ databases">
        <title>Sequencing the genomes of 1000 actinobacteria strains.</title>
        <authorList>
            <person name="Klenk H.-P."/>
        </authorList>
    </citation>
    <scope>NUCLEOTIDE SEQUENCE [LARGE SCALE GENOMIC DNA]</scope>
    <source>
        <strain evidence="2 3">DSM 40129</strain>
    </source>
</reference>
<dbReference type="RefSeq" id="WP_184848717.1">
    <property type="nucleotide sequence ID" value="NZ_BAABFE010000001.1"/>
</dbReference>
<dbReference type="InterPro" id="IPR001242">
    <property type="entry name" value="Condensation_dom"/>
</dbReference>
<organism evidence="2 3">
    <name type="scientific">Streptomyces collinus</name>
    <dbReference type="NCBI Taxonomy" id="42684"/>
    <lineage>
        <taxon>Bacteria</taxon>
        <taxon>Bacillati</taxon>
        <taxon>Actinomycetota</taxon>
        <taxon>Actinomycetes</taxon>
        <taxon>Kitasatosporales</taxon>
        <taxon>Streptomycetaceae</taxon>
        <taxon>Streptomyces</taxon>
    </lineage>
</organism>
<dbReference type="EMBL" id="JACHLX010000001">
    <property type="protein sequence ID" value="MBB5812999.1"/>
    <property type="molecule type" value="Genomic_DNA"/>
</dbReference>
<name>A0AA89QI45_STRCU</name>
<evidence type="ECO:0000313" key="2">
    <source>
        <dbReference type="EMBL" id="MBB5812999.1"/>
    </source>
</evidence>
<dbReference type="Pfam" id="PF00668">
    <property type="entry name" value="Condensation"/>
    <property type="match status" value="1"/>
</dbReference>
<evidence type="ECO:0000313" key="3">
    <source>
        <dbReference type="Proteomes" id="UP000579531"/>
    </source>
</evidence>
<keyword evidence="3" id="KW-1185">Reference proteome</keyword>
<dbReference type="Gene3D" id="3.30.559.10">
    <property type="entry name" value="Chloramphenicol acetyltransferase-like domain"/>
    <property type="match status" value="1"/>
</dbReference>
<dbReference type="InterPro" id="IPR023213">
    <property type="entry name" value="CAT-like_dom_sf"/>
</dbReference>
<dbReference type="GeneID" id="93840451"/>
<sequence length="465" mass="52068">MRLTDIRHCEVRPGRLVEWTLDPGAAGAMEGLPDDSRPPAYIQESHIRTSRSVREDGLFVPTWIGVCFDLPGRAEPDVLQDALHAWTLRHETLRSGFAWSGPPGDEITRFTLGSEDVRLHREQVGDFTDEAALAEHLQKRFDTVADALRWPNFIYAAVLRDDSTSVYMAFDHSNVDAYSLQNIPAALHELYAAVAAGRSPQQEPVASYVDFCQAERADADKLDENHDIVVRWREFIKNCGGQLPNFPVDLGLDNDGGLPRQKALCEPLVDADDAEAFEAYCRPYGGSLVGVLAATALIVLEIEGEPVFRTVVPFHTRVRSRWSDSVGWYVGGAPVEIPLAEVHDFHGALENAHAELRANRRLARTPLERVLRLIGTDFRPTSPDLYSLVSYLDARDVPGSGQWAEQKVYGLVRVSYGDRVCVWVNRLHEGLWFACRYPDTEIAHENLSRYATRLREVITSVARQG</sequence>
<dbReference type="GO" id="GO:0008610">
    <property type="term" value="P:lipid biosynthetic process"/>
    <property type="evidence" value="ECO:0007669"/>
    <property type="project" value="UniProtKB-ARBA"/>
</dbReference>
<comment type="caution">
    <text evidence="2">The sequence shown here is derived from an EMBL/GenBank/DDBJ whole genome shotgun (WGS) entry which is preliminary data.</text>
</comment>
<protein>
    <recommendedName>
        <fullName evidence="1">Condensation domain-containing protein</fullName>
    </recommendedName>
</protein>
<feature type="domain" description="Condensation" evidence="1">
    <location>
        <begin position="66"/>
        <end position="372"/>
    </location>
</feature>
<evidence type="ECO:0000259" key="1">
    <source>
        <dbReference type="Pfam" id="PF00668"/>
    </source>
</evidence>
<dbReference type="Proteomes" id="UP000579531">
    <property type="component" value="Unassembled WGS sequence"/>
</dbReference>
<dbReference type="GO" id="GO:0003824">
    <property type="term" value="F:catalytic activity"/>
    <property type="evidence" value="ECO:0007669"/>
    <property type="project" value="InterPro"/>
</dbReference>